<dbReference type="PANTHER" id="PTHR47483:SF1">
    <property type="entry name" value="BETA-ARABINOFURANOSYLTRANSFERASE RAY1"/>
    <property type="match status" value="1"/>
</dbReference>
<reference evidence="1 2" key="1">
    <citation type="journal article" date="2020" name="J. Phycol.">
        <title>Comparative genome analysis reveals Cyanidiococcus gen. nov., a new extremophilic red algal genus sister to Cyanidioschyzon (Cyanidioschyzonaceae, Rhodophyta).</title>
        <authorList>
            <person name="Liu S.-L."/>
            <person name="Chiang Y.-R."/>
            <person name="Yoon H.S."/>
            <person name="Fu H.-Y."/>
        </authorList>
    </citation>
    <scope>NUCLEOTIDE SEQUENCE [LARGE SCALE GENOMIC DNA]</scope>
    <source>
        <strain evidence="1 2">THAL066</strain>
    </source>
</reference>
<dbReference type="OrthoDB" id="540503at2759"/>
<keyword evidence="2" id="KW-1185">Reference proteome</keyword>
<comment type="caution">
    <text evidence="1">The sequence shown here is derived from an EMBL/GenBank/DDBJ whole genome shotgun (WGS) entry which is preliminary data.</text>
</comment>
<dbReference type="GO" id="GO:0016757">
    <property type="term" value="F:glycosyltransferase activity"/>
    <property type="evidence" value="ECO:0007669"/>
    <property type="project" value="InterPro"/>
</dbReference>
<dbReference type="PANTHER" id="PTHR47483">
    <property type="entry name" value="BETA-ARABINOFURANOSYLTRANSFERASE RAY1"/>
    <property type="match status" value="1"/>
</dbReference>
<gene>
    <name evidence="1" type="ORF">F1559_001528</name>
</gene>
<accession>A0A7J7IGR7</accession>
<dbReference type="AlphaFoldDB" id="A0A7J7IGR7"/>
<dbReference type="InterPro" id="IPR044575">
    <property type="entry name" value="RAY1-like"/>
</dbReference>
<proteinExistence type="predicted"/>
<name>A0A7J7IGR7_9RHOD</name>
<dbReference type="Proteomes" id="UP000530660">
    <property type="component" value="Unassembled WGS sequence"/>
</dbReference>
<sequence length="135" mass="15679">MTSTESNARALARIIEHGAQSTLSEQPSFYDVLCGERGEFRLDHKTCFNGQVYAHFLDPNKYWNGANWTLWTQRIDDAAAENASILHNNWVVGLPAKTQRIQKAGLVYFDPKFEICLYNYSRQERRMLFQMRGEI</sequence>
<protein>
    <submittedName>
        <fullName evidence="1">Uncharacterized protein</fullName>
    </submittedName>
</protein>
<evidence type="ECO:0000313" key="1">
    <source>
        <dbReference type="EMBL" id="KAF6001924.1"/>
    </source>
</evidence>
<evidence type="ECO:0000313" key="2">
    <source>
        <dbReference type="Proteomes" id="UP000530660"/>
    </source>
</evidence>
<dbReference type="EMBL" id="VWRR01000012">
    <property type="protein sequence ID" value="KAF6001924.1"/>
    <property type="molecule type" value="Genomic_DNA"/>
</dbReference>
<organism evidence="1 2">
    <name type="scientific">Cyanidiococcus yangmingshanensis</name>
    <dbReference type="NCBI Taxonomy" id="2690220"/>
    <lineage>
        <taxon>Eukaryota</taxon>
        <taxon>Rhodophyta</taxon>
        <taxon>Bangiophyceae</taxon>
        <taxon>Cyanidiales</taxon>
        <taxon>Cyanidiaceae</taxon>
        <taxon>Cyanidiococcus</taxon>
    </lineage>
</organism>